<feature type="non-terminal residue" evidence="1">
    <location>
        <position position="1"/>
    </location>
</feature>
<protein>
    <submittedName>
        <fullName evidence="1">Uncharacterized protein</fullName>
    </submittedName>
</protein>
<proteinExistence type="predicted"/>
<name>A0A818RN69_9BILA</name>
<gene>
    <name evidence="1" type="ORF">JBS370_LOCUS6512</name>
</gene>
<evidence type="ECO:0000313" key="1">
    <source>
        <dbReference type="EMBL" id="CAF3653909.1"/>
    </source>
</evidence>
<organism evidence="1 2">
    <name type="scientific">Rotaria sordida</name>
    <dbReference type="NCBI Taxonomy" id="392033"/>
    <lineage>
        <taxon>Eukaryota</taxon>
        <taxon>Metazoa</taxon>
        <taxon>Spiralia</taxon>
        <taxon>Gnathifera</taxon>
        <taxon>Rotifera</taxon>
        <taxon>Eurotatoria</taxon>
        <taxon>Bdelloidea</taxon>
        <taxon>Philodinida</taxon>
        <taxon>Philodinidae</taxon>
        <taxon>Rotaria</taxon>
    </lineage>
</organism>
<reference evidence="1" key="1">
    <citation type="submission" date="2021-02" db="EMBL/GenBank/DDBJ databases">
        <authorList>
            <person name="Nowell W R."/>
        </authorList>
    </citation>
    <scope>NUCLEOTIDE SEQUENCE</scope>
</reference>
<dbReference type="Proteomes" id="UP000663836">
    <property type="component" value="Unassembled WGS sequence"/>
</dbReference>
<dbReference type="AlphaFoldDB" id="A0A818RN69"/>
<comment type="caution">
    <text evidence="1">The sequence shown here is derived from an EMBL/GenBank/DDBJ whole genome shotgun (WGS) entry which is preliminary data.</text>
</comment>
<evidence type="ECO:0000313" key="2">
    <source>
        <dbReference type="Proteomes" id="UP000663836"/>
    </source>
</evidence>
<sequence length="322" mass="37190">DLQNTSTLSTHIDCDYQMTVVKTIGEAQQWLKINQELIRKSHIRLKIVTLWMIQNDKTAIDVIRAVRSKLSRIPVLIFTNKLDEIQAALEFPNVIATDKEFEVKEFVGVKQETQWNAGCRTSYIQTIRNRQNMKNKKSSLISSTLPYPLEDNLPNTNESGLPPLPIFSSFQVPSRASSLTNSLTPNTSKTSLLKPLLLWIDIPHNDPQTTKEIQESHPTLEIIFKRTYKEAEEYLNMNLREIQERKKFITICRGYYIQEKKGFTDVAKLFEDLNIVTRPLGVYTRCKIDLLERTPDPPKNVEIFDEQSDLLAFVNNYLKAKS</sequence>
<dbReference type="EMBL" id="CAJOBD010000362">
    <property type="protein sequence ID" value="CAF3653909.1"/>
    <property type="molecule type" value="Genomic_DNA"/>
</dbReference>
<accession>A0A818RN69</accession>